<protein>
    <submittedName>
        <fullName evidence="1">Isochorismatase</fullName>
    </submittedName>
</protein>
<keyword evidence="2" id="KW-1185">Reference proteome</keyword>
<evidence type="ECO:0000313" key="2">
    <source>
        <dbReference type="Proteomes" id="UP000094936"/>
    </source>
</evidence>
<dbReference type="Proteomes" id="UP000094936">
    <property type="component" value="Unassembled WGS sequence"/>
</dbReference>
<dbReference type="STRING" id="1080227.A8L45_01140"/>
<dbReference type="Gene3D" id="3.10.450.50">
    <property type="match status" value="1"/>
</dbReference>
<accession>A0A1C3ESU6</accession>
<organism evidence="1 2">
    <name type="scientific">Veronia pacifica</name>
    <dbReference type="NCBI Taxonomy" id="1080227"/>
    <lineage>
        <taxon>Bacteria</taxon>
        <taxon>Pseudomonadati</taxon>
        <taxon>Pseudomonadota</taxon>
        <taxon>Gammaproteobacteria</taxon>
        <taxon>Vibrionales</taxon>
        <taxon>Vibrionaceae</taxon>
        <taxon>Veronia</taxon>
    </lineage>
</organism>
<name>A0A1C3ESU6_9GAMM</name>
<sequence length="127" mass="14076">MNEADKKRVTKAVLKASEEWKSAFNRGDAGGAADQYEEGSVMTAMPFGIFIGKKSIQAFWTNIISQGFKDVKYMNTKLEVVSKEAAVVSASWEMNNAYGIITKELWILQEDGSAKLRVDDFEIVGAK</sequence>
<reference evidence="1 2" key="1">
    <citation type="submission" date="2016-05" db="EMBL/GenBank/DDBJ databases">
        <title>Genomic Taxonomy of the Vibrionaceae.</title>
        <authorList>
            <person name="Gomez-Gil B."/>
            <person name="Enciso-Ibarra J."/>
        </authorList>
    </citation>
    <scope>NUCLEOTIDE SEQUENCE [LARGE SCALE GENOMIC DNA]</scope>
    <source>
        <strain evidence="1 2">CAIM 1920</strain>
    </source>
</reference>
<gene>
    <name evidence="1" type="ORF">A8L45_01140</name>
</gene>
<dbReference type="EMBL" id="LYBM01000001">
    <property type="protein sequence ID" value="ODA36316.1"/>
    <property type="molecule type" value="Genomic_DNA"/>
</dbReference>
<proteinExistence type="predicted"/>
<dbReference type="SUPFAM" id="SSF54427">
    <property type="entry name" value="NTF2-like"/>
    <property type="match status" value="1"/>
</dbReference>
<dbReference type="OrthoDB" id="1157330at2"/>
<dbReference type="InterPro" id="IPR032710">
    <property type="entry name" value="NTF2-like_dom_sf"/>
</dbReference>
<evidence type="ECO:0000313" key="1">
    <source>
        <dbReference type="EMBL" id="ODA36316.1"/>
    </source>
</evidence>
<comment type="caution">
    <text evidence="1">The sequence shown here is derived from an EMBL/GenBank/DDBJ whole genome shotgun (WGS) entry which is preliminary data.</text>
</comment>
<dbReference type="AlphaFoldDB" id="A0A1C3ESU6"/>